<feature type="domain" description="Histidine kinase" evidence="11">
    <location>
        <begin position="289"/>
        <end position="510"/>
    </location>
</feature>
<accession>A0A512DYQ2</accession>
<evidence type="ECO:0000256" key="8">
    <source>
        <dbReference type="ARBA" id="ARBA00022840"/>
    </source>
</evidence>
<dbReference type="SMART" id="SM00086">
    <property type="entry name" value="PAC"/>
    <property type="match status" value="2"/>
</dbReference>
<evidence type="ECO:0000259" key="11">
    <source>
        <dbReference type="PROSITE" id="PS50109"/>
    </source>
</evidence>
<dbReference type="PANTHER" id="PTHR43711">
    <property type="entry name" value="TWO-COMPONENT HISTIDINE KINASE"/>
    <property type="match status" value="1"/>
</dbReference>
<comment type="subcellular location">
    <subcellularLocation>
        <location evidence="2">Membrane</location>
    </subcellularLocation>
</comment>
<keyword evidence="9" id="KW-0902">Two-component regulatory system</keyword>
<dbReference type="InterPro" id="IPR000700">
    <property type="entry name" value="PAS-assoc_C"/>
</dbReference>
<dbReference type="PROSITE" id="PS50109">
    <property type="entry name" value="HIS_KIN"/>
    <property type="match status" value="1"/>
</dbReference>
<dbReference type="InterPro" id="IPR035965">
    <property type="entry name" value="PAS-like_dom_sf"/>
</dbReference>
<dbReference type="EC" id="2.7.13.3" evidence="3"/>
<sequence>MDTQIFGSPALGQDVPDHALLQAMPIAVYTTDEAGRITFYNEAAAQLWGHRPKLGEDRWCGSLRLYWPDGTPLPHDECPMAVALRENRPIRNAEAVAERPDGTRIPFVPYPTPLRDAKGRLTGAINMLVDITERKQSELALRRQEHELHEAQRIARMGHWRLDIASGGLAWSAGIHLLMGTSQAGHVPHLKDFIGRVHPDDRRPLLRAFAACLRSGRTSQWEFRVRNDDGREWVAWIEGCCESDDSGKVSALFGICQDVTEQRRMQATLRDACDAAQAADREKSTFLACMSHELRTPLNAIIGFSDLLQSEIFGPLGSDQYLEYAADISRSGHHLLELVNDVLDMAQIEADKISLQEEAIDLAALIREAASLASGPAAHANHRIEIRLREPAPLLVADRRRMRQVLINLIGNAVKFTPDGGRIAIAVGEEAEGRLPITITDTGIGIAPDKIGGLCQPFSQIEEVAARRYDGSGMGLFITKALVERHGGDLSIVSKPGEGTAVTVSLPSHRFVPMFVETAFLIRA</sequence>
<keyword evidence="7" id="KW-0418">Kinase</keyword>
<dbReference type="InterPro" id="IPR000014">
    <property type="entry name" value="PAS"/>
</dbReference>
<evidence type="ECO:0000256" key="9">
    <source>
        <dbReference type="ARBA" id="ARBA00023012"/>
    </source>
</evidence>
<dbReference type="FunFam" id="3.30.565.10:FF:000006">
    <property type="entry name" value="Sensor histidine kinase WalK"/>
    <property type="match status" value="1"/>
</dbReference>
<comment type="caution">
    <text evidence="14">The sequence shown here is derived from an EMBL/GenBank/DDBJ whole genome shotgun (WGS) entry which is preliminary data.</text>
</comment>
<feature type="domain" description="PAC" evidence="13">
    <location>
        <begin position="91"/>
        <end position="143"/>
    </location>
</feature>
<dbReference type="GO" id="GO:0005524">
    <property type="term" value="F:ATP binding"/>
    <property type="evidence" value="ECO:0007669"/>
    <property type="project" value="UniProtKB-KW"/>
</dbReference>
<keyword evidence="10" id="KW-0472">Membrane</keyword>
<evidence type="ECO:0000259" key="13">
    <source>
        <dbReference type="PROSITE" id="PS50113"/>
    </source>
</evidence>
<dbReference type="AlphaFoldDB" id="A0A512DYQ2"/>
<dbReference type="RefSeq" id="WP_084721088.1">
    <property type="nucleotide sequence ID" value="NZ_BJYZ01000029.1"/>
</dbReference>
<dbReference type="EMBL" id="BJYZ01000029">
    <property type="protein sequence ID" value="GEO41586.1"/>
    <property type="molecule type" value="Genomic_DNA"/>
</dbReference>
<dbReference type="SUPFAM" id="SSF47384">
    <property type="entry name" value="Homodimeric domain of signal transducing histidine kinase"/>
    <property type="match status" value="1"/>
</dbReference>
<evidence type="ECO:0000256" key="1">
    <source>
        <dbReference type="ARBA" id="ARBA00000085"/>
    </source>
</evidence>
<evidence type="ECO:0000313" key="15">
    <source>
        <dbReference type="Proteomes" id="UP000321523"/>
    </source>
</evidence>
<dbReference type="GO" id="GO:0000155">
    <property type="term" value="F:phosphorelay sensor kinase activity"/>
    <property type="evidence" value="ECO:0007669"/>
    <property type="project" value="InterPro"/>
</dbReference>
<dbReference type="InterPro" id="IPR036890">
    <property type="entry name" value="HATPase_C_sf"/>
</dbReference>
<dbReference type="InterPro" id="IPR003661">
    <property type="entry name" value="HisK_dim/P_dom"/>
</dbReference>
<dbReference type="InterPro" id="IPR001610">
    <property type="entry name" value="PAC"/>
</dbReference>
<dbReference type="SUPFAM" id="SSF55874">
    <property type="entry name" value="ATPase domain of HSP90 chaperone/DNA topoisomerase II/histidine kinase"/>
    <property type="match status" value="1"/>
</dbReference>
<evidence type="ECO:0000256" key="4">
    <source>
        <dbReference type="ARBA" id="ARBA00022553"/>
    </source>
</evidence>
<dbReference type="PROSITE" id="PS50112">
    <property type="entry name" value="PAS"/>
    <property type="match status" value="1"/>
</dbReference>
<evidence type="ECO:0000256" key="10">
    <source>
        <dbReference type="ARBA" id="ARBA00023136"/>
    </source>
</evidence>
<dbReference type="InterPro" id="IPR003594">
    <property type="entry name" value="HATPase_dom"/>
</dbReference>
<dbReference type="Pfam" id="PF08448">
    <property type="entry name" value="PAS_4"/>
    <property type="match status" value="1"/>
</dbReference>
<evidence type="ECO:0000256" key="7">
    <source>
        <dbReference type="ARBA" id="ARBA00022777"/>
    </source>
</evidence>
<dbReference type="InterPro" id="IPR005467">
    <property type="entry name" value="His_kinase_dom"/>
</dbReference>
<dbReference type="SMART" id="SM00387">
    <property type="entry name" value="HATPase_c"/>
    <property type="match status" value="1"/>
</dbReference>
<dbReference type="Pfam" id="PF02518">
    <property type="entry name" value="HATPase_c"/>
    <property type="match status" value="1"/>
</dbReference>
<evidence type="ECO:0000313" key="14">
    <source>
        <dbReference type="EMBL" id="GEO41586.1"/>
    </source>
</evidence>
<dbReference type="OrthoDB" id="8477705at2"/>
<reference evidence="14 15" key="1">
    <citation type="submission" date="2019-07" db="EMBL/GenBank/DDBJ databases">
        <title>Whole genome shotgun sequence of Skermanella aerolata NBRC 106429.</title>
        <authorList>
            <person name="Hosoyama A."/>
            <person name="Uohara A."/>
            <person name="Ohji S."/>
            <person name="Ichikawa N."/>
        </authorList>
    </citation>
    <scope>NUCLEOTIDE SEQUENCE [LARGE SCALE GENOMIC DNA]</scope>
    <source>
        <strain evidence="14 15">NBRC 106429</strain>
    </source>
</reference>
<gene>
    <name evidence="14" type="ORF">SAE02_57340</name>
</gene>
<keyword evidence="15" id="KW-1185">Reference proteome</keyword>
<keyword evidence="6" id="KW-0547">Nucleotide-binding</keyword>
<comment type="catalytic activity">
    <reaction evidence="1">
        <text>ATP + protein L-histidine = ADP + protein N-phospho-L-histidine.</text>
        <dbReference type="EC" id="2.7.13.3"/>
    </reaction>
</comment>
<dbReference type="SMART" id="SM00388">
    <property type="entry name" value="HisKA"/>
    <property type="match status" value="1"/>
</dbReference>
<dbReference type="InterPro" id="IPR036097">
    <property type="entry name" value="HisK_dim/P_sf"/>
</dbReference>
<evidence type="ECO:0000256" key="5">
    <source>
        <dbReference type="ARBA" id="ARBA00022679"/>
    </source>
</evidence>
<dbReference type="InterPro" id="IPR004358">
    <property type="entry name" value="Sig_transdc_His_kin-like_C"/>
</dbReference>
<evidence type="ECO:0000259" key="12">
    <source>
        <dbReference type="PROSITE" id="PS50112"/>
    </source>
</evidence>
<dbReference type="InterPro" id="IPR013655">
    <property type="entry name" value="PAS_fold_3"/>
</dbReference>
<dbReference type="Gene3D" id="3.30.450.20">
    <property type="entry name" value="PAS domain"/>
    <property type="match status" value="2"/>
</dbReference>
<feature type="domain" description="PAS" evidence="12">
    <location>
        <begin position="20"/>
        <end position="53"/>
    </location>
</feature>
<dbReference type="Gene3D" id="1.10.287.130">
    <property type="match status" value="1"/>
</dbReference>
<dbReference type="Gene3D" id="3.30.565.10">
    <property type="entry name" value="Histidine kinase-like ATPase, C-terminal domain"/>
    <property type="match status" value="1"/>
</dbReference>
<dbReference type="PANTHER" id="PTHR43711:SF31">
    <property type="entry name" value="HISTIDINE KINASE"/>
    <property type="match status" value="1"/>
</dbReference>
<dbReference type="PRINTS" id="PR00344">
    <property type="entry name" value="BCTRLSENSOR"/>
</dbReference>
<dbReference type="FunFam" id="1.10.287.130:FF:000038">
    <property type="entry name" value="Sensory transduction histidine kinase"/>
    <property type="match status" value="1"/>
</dbReference>
<organism evidence="14 15">
    <name type="scientific">Skermanella aerolata</name>
    <dbReference type="NCBI Taxonomy" id="393310"/>
    <lineage>
        <taxon>Bacteria</taxon>
        <taxon>Pseudomonadati</taxon>
        <taxon>Pseudomonadota</taxon>
        <taxon>Alphaproteobacteria</taxon>
        <taxon>Rhodospirillales</taxon>
        <taxon>Azospirillaceae</taxon>
        <taxon>Skermanella</taxon>
    </lineage>
</organism>
<dbReference type="InterPro" id="IPR050736">
    <property type="entry name" value="Sensor_HK_Regulatory"/>
</dbReference>
<keyword evidence="5" id="KW-0808">Transferase</keyword>
<dbReference type="SUPFAM" id="SSF55785">
    <property type="entry name" value="PYP-like sensor domain (PAS domain)"/>
    <property type="match status" value="2"/>
</dbReference>
<dbReference type="Pfam" id="PF08447">
    <property type="entry name" value="PAS_3"/>
    <property type="match status" value="1"/>
</dbReference>
<protein>
    <recommendedName>
        <fullName evidence="3">histidine kinase</fullName>
        <ecNumber evidence="3">2.7.13.3</ecNumber>
    </recommendedName>
</protein>
<dbReference type="Gene3D" id="2.10.70.100">
    <property type="match status" value="1"/>
</dbReference>
<dbReference type="GO" id="GO:0016020">
    <property type="term" value="C:membrane"/>
    <property type="evidence" value="ECO:0007669"/>
    <property type="project" value="UniProtKB-SubCell"/>
</dbReference>
<dbReference type="NCBIfam" id="TIGR00229">
    <property type="entry name" value="sensory_box"/>
    <property type="match status" value="1"/>
</dbReference>
<dbReference type="CDD" id="cd16922">
    <property type="entry name" value="HATPase_EvgS-ArcB-TorS-like"/>
    <property type="match status" value="1"/>
</dbReference>
<dbReference type="Pfam" id="PF00512">
    <property type="entry name" value="HisKA"/>
    <property type="match status" value="1"/>
</dbReference>
<dbReference type="PROSITE" id="PS50113">
    <property type="entry name" value="PAC"/>
    <property type="match status" value="2"/>
</dbReference>
<proteinExistence type="predicted"/>
<dbReference type="InterPro" id="IPR013656">
    <property type="entry name" value="PAS_4"/>
</dbReference>
<evidence type="ECO:0000256" key="2">
    <source>
        <dbReference type="ARBA" id="ARBA00004370"/>
    </source>
</evidence>
<keyword evidence="8" id="KW-0067">ATP-binding</keyword>
<dbReference type="CDD" id="cd00082">
    <property type="entry name" value="HisKA"/>
    <property type="match status" value="1"/>
</dbReference>
<dbReference type="Proteomes" id="UP000321523">
    <property type="component" value="Unassembled WGS sequence"/>
</dbReference>
<keyword evidence="4" id="KW-0597">Phosphoprotein</keyword>
<evidence type="ECO:0000256" key="3">
    <source>
        <dbReference type="ARBA" id="ARBA00012438"/>
    </source>
</evidence>
<feature type="domain" description="PAC" evidence="13">
    <location>
        <begin position="219"/>
        <end position="271"/>
    </location>
</feature>
<name>A0A512DYQ2_9PROT</name>
<evidence type="ECO:0000256" key="6">
    <source>
        <dbReference type="ARBA" id="ARBA00022741"/>
    </source>
</evidence>
<dbReference type="CDD" id="cd00130">
    <property type="entry name" value="PAS"/>
    <property type="match status" value="2"/>
</dbReference>